<evidence type="ECO:0000256" key="1">
    <source>
        <dbReference type="ARBA" id="ARBA00012452"/>
    </source>
</evidence>
<evidence type="ECO:0000313" key="8">
    <source>
        <dbReference type="Proteomes" id="UP001188597"/>
    </source>
</evidence>
<name>A0AA88WJD5_9ASTE</name>
<feature type="domain" description="GST C-terminal" evidence="6">
    <location>
        <begin position="18"/>
        <end position="164"/>
    </location>
</feature>
<proteinExistence type="inferred from homology"/>
<evidence type="ECO:0000256" key="4">
    <source>
        <dbReference type="ARBA" id="ARBA00025743"/>
    </source>
</evidence>
<keyword evidence="2" id="KW-0216">Detoxification</keyword>
<evidence type="ECO:0000313" key="7">
    <source>
        <dbReference type="EMBL" id="KAK3027864.1"/>
    </source>
</evidence>
<evidence type="ECO:0000256" key="3">
    <source>
        <dbReference type="ARBA" id="ARBA00022679"/>
    </source>
</evidence>
<dbReference type="FunFam" id="1.20.1050.10:FF:000016">
    <property type="entry name" value="Glutathione S-transferase U9"/>
    <property type="match status" value="1"/>
</dbReference>
<reference evidence="7" key="1">
    <citation type="submission" date="2022-12" db="EMBL/GenBank/DDBJ databases">
        <title>Draft genome assemblies for two species of Escallonia (Escalloniales).</title>
        <authorList>
            <person name="Chanderbali A."/>
            <person name="Dervinis C."/>
            <person name="Anghel I."/>
            <person name="Soltis D."/>
            <person name="Soltis P."/>
            <person name="Zapata F."/>
        </authorList>
    </citation>
    <scope>NUCLEOTIDE SEQUENCE</scope>
    <source>
        <strain evidence="7">UCBG64.0493</strain>
        <tissue evidence="7">Leaf</tissue>
    </source>
</reference>
<dbReference type="GO" id="GO:0004364">
    <property type="term" value="F:glutathione transferase activity"/>
    <property type="evidence" value="ECO:0007669"/>
    <property type="project" value="UniProtKB-EC"/>
</dbReference>
<dbReference type="Gene3D" id="1.20.1050.10">
    <property type="match status" value="1"/>
</dbReference>
<evidence type="ECO:0000256" key="2">
    <source>
        <dbReference type="ARBA" id="ARBA00022575"/>
    </source>
</evidence>
<dbReference type="InterPro" id="IPR036282">
    <property type="entry name" value="Glutathione-S-Trfase_C_sf"/>
</dbReference>
<dbReference type="InterPro" id="IPR010987">
    <property type="entry name" value="Glutathione-S-Trfase_C-like"/>
</dbReference>
<dbReference type="EMBL" id="JAVXUP010000439">
    <property type="protein sequence ID" value="KAK3027864.1"/>
    <property type="molecule type" value="Genomic_DNA"/>
</dbReference>
<dbReference type="PANTHER" id="PTHR11260">
    <property type="entry name" value="GLUTATHIONE S-TRANSFERASE, GST, SUPERFAMILY, GST DOMAIN CONTAINING"/>
    <property type="match status" value="1"/>
</dbReference>
<dbReference type="GO" id="GO:0006749">
    <property type="term" value="P:glutathione metabolic process"/>
    <property type="evidence" value="ECO:0007669"/>
    <property type="project" value="InterPro"/>
</dbReference>
<dbReference type="PROSITE" id="PS50405">
    <property type="entry name" value="GST_CTER"/>
    <property type="match status" value="1"/>
</dbReference>
<dbReference type="InterPro" id="IPR004046">
    <property type="entry name" value="GST_C"/>
</dbReference>
<dbReference type="GO" id="GO:0009407">
    <property type="term" value="P:toxin catabolic process"/>
    <property type="evidence" value="ECO:0007669"/>
    <property type="project" value="UniProtKB-ARBA"/>
</dbReference>
<accession>A0AA88WJD5</accession>
<dbReference type="PANTHER" id="PTHR11260:SF615">
    <property type="entry name" value="GLUTATHIONE S-TRANSFERASE U17"/>
    <property type="match status" value="1"/>
</dbReference>
<dbReference type="InterPro" id="IPR045073">
    <property type="entry name" value="Omega/Tau-like"/>
</dbReference>
<keyword evidence="3" id="KW-0808">Transferase</keyword>
<sequence>MPKRCAHSKVFYRRRTIGSNQTLVLKIDESVLATGLASVGYWFPALSGIRRAEGAEARKVAIEQVSDGLVLLEDAYSKCSKGKDFFSGDKIGYLDIALGCFLGWLRVTEKMNNVKFLDEHKTPGLCKWAEKFCADGAVKDVMPETDKLTEIAKILMAKFKAPPSN</sequence>
<comment type="caution">
    <text evidence="7">The sequence shown here is derived from an EMBL/GenBank/DDBJ whole genome shotgun (WGS) entry which is preliminary data.</text>
</comment>
<gene>
    <name evidence="7" type="ORF">RJ639_041498</name>
</gene>
<dbReference type="EC" id="2.5.1.18" evidence="1"/>
<protein>
    <recommendedName>
        <fullName evidence="1">glutathione transferase</fullName>
        <ecNumber evidence="1">2.5.1.18</ecNumber>
    </recommendedName>
</protein>
<dbReference type="Proteomes" id="UP001188597">
    <property type="component" value="Unassembled WGS sequence"/>
</dbReference>
<dbReference type="SUPFAM" id="SSF47616">
    <property type="entry name" value="GST C-terminal domain-like"/>
    <property type="match status" value="1"/>
</dbReference>
<dbReference type="InterPro" id="IPR045074">
    <property type="entry name" value="GST_C_Tau"/>
</dbReference>
<evidence type="ECO:0000256" key="5">
    <source>
        <dbReference type="ARBA" id="ARBA00047960"/>
    </source>
</evidence>
<organism evidence="7 8">
    <name type="scientific">Escallonia herrerae</name>
    <dbReference type="NCBI Taxonomy" id="1293975"/>
    <lineage>
        <taxon>Eukaryota</taxon>
        <taxon>Viridiplantae</taxon>
        <taxon>Streptophyta</taxon>
        <taxon>Embryophyta</taxon>
        <taxon>Tracheophyta</taxon>
        <taxon>Spermatophyta</taxon>
        <taxon>Magnoliopsida</taxon>
        <taxon>eudicotyledons</taxon>
        <taxon>Gunneridae</taxon>
        <taxon>Pentapetalae</taxon>
        <taxon>asterids</taxon>
        <taxon>campanulids</taxon>
        <taxon>Escalloniales</taxon>
        <taxon>Escalloniaceae</taxon>
        <taxon>Escallonia</taxon>
    </lineage>
</organism>
<comment type="similarity">
    <text evidence="4">Belongs to the GST superfamily. Tau family.</text>
</comment>
<dbReference type="Pfam" id="PF00043">
    <property type="entry name" value="GST_C"/>
    <property type="match status" value="1"/>
</dbReference>
<dbReference type="AlphaFoldDB" id="A0AA88WJD5"/>
<dbReference type="GO" id="GO:0005737">
    <property type="term" value="C:cytoplasm"/>
    <property type="evidence" value="ECO:0007669"/>
    <property type="project" value="TreeGrafter"/>
</dbReference>
<dbReference type="CDD" id="cd03185">
    <property type="entry name" value="GST_C_Tau"/>
    <property type="match status" value="1"/>
</dbReference>
<keyword evidence="8" id="KW-1185">Reference proteome</keyword>
<comment type="catalytic activity">
    <reaction evidence="5">
        <text>RX + glutathione = an S-substituted glutathione + a halide anion + H(+)</text>
        <dbReference type="Rhea" id="RHEA:16437"/>
        <dbReference type="ChEBI" id="CHEBI:15378"/>
        <dbReference type="ChEBI" id="CHEBI:16042"/>
        <dbReference type="ChEBI" id="CHEBI:17792"/>
        <dbReference type="ChEBI" id="CHEBI:57925"/>
        <dbReference type="ChEBI" id="CHEBI:90779"/>
        <dbReference type="EC" id="2.5.1.18"/>
    </reaction>
</comment>
<evidence type="ECO:0000259" key="6">
    <source>
        <dbReference type="PROSITE" id="PS50405"/>
    </source>
</evidence>